<dbReference type="GO" id="GO:0004527">
    <property type="term" value="F:exonuclease activity"/>
    <property type="evidence" value="ECO:0007669"/>
    <property type="project" value="UniProtKB-KW"/>
</dbReference>
<keyword evidence="3" id="KW-0227">DNA damage</keyword>
<comment type="catalytic activity">
    <reaction evidence="11">
        <text>Couples ATP hydrolysis with the unwinding of duplex DNA by translocating in the 3'-5' direction.</text>
        <dbReference type="EC" id="5.6.2.4"/>
    </reaction>
</comment>
<evidence type="ECO:0000256" key="10">
    <source>
        <dbReference type="ARBA" id="ARBA00023235"/>
    </source>
</evidence>
<evidence type="ECO:0000259" key="15">
    <source>
        <dbReference type="PROSITE" id="PS51198"/>
    </source>
</evidence>
<dbReference type="Pfam" id="PF12705">
    <property type="entry name" value="PDDEXK_1"/>
    <property type="match status" value="1"/>
</dbReference>
<dbReference type="RefSeq" id="WP_253259782.1">
    <property type="nucleotide sequence ID" value="NZ_NBXA01000023.1"/>
</dbReference>
<evidence type="ECO:0000256" key="3">
    <source>
        <dbReference type="ARBA" id="ARBA00022763"/>
    </source>
</evidence>
<accession>A0A3E0VRF6</accession>
<proteinExistence type="predicted"/>
<keyword evidence="9" id="KW-0234">DNA repair</keyword>
<dbReference type="GO" id="GO:0005524">
    <property type="term" value="F:ATP binding"/>
    <property type="evidence" value="ECO:0007669"/>
    <property type="project" value="UniProtKB-UniRule"/>
</dbReference>
<feature type="binding site" evidence="14">
    <location>
        <begin position="36"/>
        <end position="43"/>
    </location>
    <ligand>
        <name>ATP</name>
        <dbReference type="ChEBI" id="CHEBI:30616"/>
    </ligand>
</feature>
<dbReference type="Gene3D" id="3.40.50.300">
    <property type="entry name" value="P-loop containing nucleotide triphosphate hydrolases"/>
    <property type="match status" value="3"/>
</dbReference>
<evidence type="ECO:0000256" key="11">
    <source>
        <dbReference type="ARBA" id="ARBA00034617"/>
    </source>
</evidence>
<dbReference type="PANTHER" id="PTHR11070">
    <property type="entry name" value="UVRD / RECB / PCRA DNA HELICASE FAMILY MEMBER"/>
    <property type="match status" value="1"/>
</dbReference>
<dbReference type="SUPFAM" id="SSF52980">
    <property type="entry name" value="Restriction endonuclease-like"/>
    <property type="match status" value="1"/>
</dbReference>
<dbReference type="GO" id="GO:0005829">
    <property type="term" value="C:cytosol"/>
    <property type="evidence" value="ECO:0007669"/>
    <property type="project" value="TreeGrafter"/>
</dbReference>
<keyword evidence="4 14" id="KW-0378">Hydrolase</keyword>
<dbReference type="Pfam" id="PF13361">
    <property type="entry name" value="UvrD_C"/>
    <property type="match status" value="1"/>
</dbReference>
<feature type="domain" description="UvrD-like helicase ATP-binding" evidence="15">
    <location>
        <begin position="15"/>
        <end position="344"/>
    </location>
</feature>
<keyword evidence="8" id="KW-0238">DNA-binding</keyword>
<dbReference type="Gene3D" id="3.90.320.10">
    <property type="match status" value="1"/>
</dbReference>
<evidence type="ECO:0000256" key="7">
    <source>
        <dbReference type="ARBA" id="ARBA00022840"/>
    </source>
</evidence>
<evidence type="ECO:0000313" key="18">
    <source>
        <dbReference type="Proteomes" id="UP000256709"/>
    </source>
</evidence>
<dbReference type="InterPro" id="IPR000212">
    <property type="entry name" value="DNA_helicase_UvrD/REP"/>
</dbReference>
<dbReference type="GO" id="GO:0003677">
    <property type="term" value="F:DNA binding"/>
    <property type="evidence" value="ECO:0007669"/>
    <property type="project" value="UniProtKB-KW"/>
</dbReference>
<comment type="caution">
    <text evidence="17">The sequence shown here is derived from an EMBL/GenBank/DDBJ whole genome shotgun (WGS) entry which is preliminary data.</text>
</comment>
<protein>
    <recommendedName>
        <fullName evidence="12">DNA 3'-5' helicase</fullName>
        <ecNumber evidence="12">5.6.2.4</ecNumber>
    </recommendedName>
</protein>
<name>A0A3E0VRF6_9MICO</name>
<evidence type="ECO:0000256" key="1">
    <source>
        <dbReference type="ARBA" id="ARBA00022722"/>
    </source>
</evidence>
<evidence type="ECO:0000256" key="13">
    <source>
        <dbReference type="ARBA" id="ARBA00048988"/>
    </source>
</evidence>
<dbReference type="PANTHER" id="PTHR11070:SF55">
    <property type="entry name" value="DNA 3'-5' HELICASE"/>
    <property type="match status" value="1"/>
</dbReference>
<dbReference type="AlphaFoldDB" id="A0A3E0VRF6"/>
<dbReference type="InterPro" id="IPR014016">
    <property type="entry name" value="UvrD-like_ATP-bd"/>
</dbReference>
<dbReference type="GO" id="GO:0000725">
    <property type="term" value="P:recombinational repair"/>
    <property type="evidence" value="ECO:0007669"/>
    <property type="project" value="TreeGrafter"/>
</dbReference>
<dbReference type="Gene3D" id="1.10.486.10">
    <property type="entry name" value="PCRA, domain 4"/>
    <property type="match status" value="1"/>
</dbReference>
<evidence type="ECO:0000256" key="4">
    <source>
        <dbReference type="ARBA" id="ARBA00022801"/>
    </source>
</evidence>
<gene>
    <name evidence="17" type="ORF">B7R21_12075</name>
</gene>
<sequence length="1108" mass="120538">MTVSALEIAAALHLPPPTPQQQAVIEAPLTPSIVIAGAGSGKTETMANRVVWLLANDLVSVSGILGLTFTRKAAGELAHRIRSRIDQLSAARLTETVSDPFDSPAVATYNSFANSIFRDNALFVGREGDSSILSEASAWQIARRLVTGSTDDRLVGLDKSIDSLTEAVISLSRSMSENVVTSSEVVRMAEEFTGLAELPTGSKRVPTLNAELRASLQAVSALPVLVDLADRFAEEKVRRGFVEYSDQVALALSIAERVPRVAAEYRERFRVVLLDEYQDTSVVQTRLLSTLFGGRPVMAVGDPHQSIYGWRGASAANLGTFALDFTGDRSGALAFPLSTSWRNPVRVLDAANHLVAPLTEASTVPVSRLDPRPAAAVGRLDVFFGETVDEEAAAVAGWFARELERPTPSGGVRSAAMLCRSIKRIGAFTSALTARGVRFHVLGLGGLLEEPAIADLVSALRVIYHPTAESELVRLLTGARWQVGLRDIASLSAVAVWLAERDHHHAKLDPALKQRIRESVVVDESRSLVDALDFVAEAPAGHRMLEQFSATGVERLRAAGRQLAFLRTRTGLDLPDLVNLVVQELLLDIEVAANEGSALGRASLDAFSEQIAGFIAADPSAGLGAFLSWLQEAEKRDRLSPRSDDPEPGTVQILTIHGSKGLEWDSVAVPRMVEGELPGKPQSKQGWLAFGELPYEFRGDSRELPVLAWRSADNQAEFAASKQVFTEQITDRYAEEQRRLVYVAVTRARESLLLSGSFWSTTTKPRMPGLFLRELESAGLIPPDALPEVPASEVNPLAESTELVPWPLSPLGSRAARVEAAARAVVDADAGATTPWSHDIDLLLAERRAGLEGERLVVPTRVAASRFKDYVTDPDEVLRQLRRPMPDRPYRQTRLGTRFHSWVESRFGLVGGSEQLDAGPGELDVDLDSELDSALDLDLDVDLALDHVAETKTPAIDGGAAEEEELQRLQTTFEASPWGGRKPEEVEIEIHLVLGGNIVVCKIDAVFRDGDRYQIVDWKTGRAPSGADDLEVKQLQLALYRLAYAEYRGIDPERIDAVFYFVSVDEIIAPDRVYSESELLALWERVTATTVATSPAAPAPPAPFSRRR</sequence>
<evidence type="ECO:0000256" key="8">
    <source>
        <dbReference type="ARBA" id="ARBA00023125"/>
    </source>
</evidence>
<keyword evidence="6" id="KW-0269">Exonuclease</keyword>
<keyword evidence="2 14" id="KW-0547">Nucleotide-binding</keyword>
<evidence type="ECO:0000256" key="12">
    <source>
        <dbReference type="ARBA" id="ARBA00034808"/>
    </source>
</evidence>
<evidence type="ECO:0000313" key="17">
    <source>
        <dbReference type="EMBL" id="RFA11447.1"/>
    </source>
</evidence>
<dbReference type="GO" id="GO:0043138">
    <property type="term" value="F:3'-5' DNA helicase activity"/>
    <property type="evidence" value="ECO:0007669"/>
    <property type="project" value="UniProtKB-EC"/>
</dbReference>
<dbReference type="CDD" id="cd17932">
    <property type="entry name" value="DEXQc_UvrD"/>
    <property type="match status" value="1"/>
</dbReference>
<evidence type="ECO:0000256" key="6">
    <source>
        <dbReference type="ARBA" id="ARBA00022839"/>
    </source>
</evidence>
<evidence type="ECO:0000259" key="16">
    <source>
        <dbReference type="PROSITE" id="PS51217"/>
    </source>
</evidence>
<evidence type="ECO:0000256" key="9">
    <source>
        <dbReference type="ARBA" id="ARBA00023204"/>
    </source>
</evidence>
<dbReference type="Pfam" id="PF00580">
    <property type="entry name" value="UvrD-helicase"/>
    <property type="match status" value="1"/>
</dbReference>
<dbReference type="InterPro" id="IPR027417">
    <property type="entry name" value="P-loop_NTPase"/>
</dbReference>
<keyword evidence="7 14" id="KW-0067">ATP-binding</keyword>
<dbReference type="EC" id="5.6.2.4" evidence="12"/>
<evidence type="ECO:0000256" key="5">
    <source>
        <dbReference type="ARBA" id="ARBA00022806"/>
    </source>
</evidence>
<dbReference type="GO" id="GO:0033202">
    <property type="term" value="C:DNA helicase complex"/>
    <property type="evidence" value="ECO:0007669"/>
    <property type="project" value="TreeGrafter"/>
</dbReference>
<comment type="catalytic activity">
    <reaction evidence="13">
        <text>ATP + H2O = ADP + phosphate + H(+)</text>
        <dbReference type="Rhea" id="RHEA:13065"/>
        <dbReference type="ChEBI" id="CHEBI:15377"/>
        <dbReference type="ChEBI" id="CHEBI:15378"/>
        <dbReference type="ChEBI" id="CHEBI:30616"/>
        <dbReference type="ChEBI" id="CHEBI:43474"/>
        <dbReference type="ChEBI" id="CHEBI:456216"/>
        <dbReference type="EC" id="5.6.2.4"/>
    </reaction>
</comment>
<dbReference type="SUPFAM" id="SSF52540">
    <property type="entry name" value="P-loop containing nucleoside triphosphate hydrolases"/>
    <property type="match status" value="1"/>
</dbReference>
<dbReference type="PROSITE" id="PS51217">
    <property type="entry name" value="UVRD_HELICASE_CTER"/>
    <property type="match status" value="1"/>
</dbReference>
<dbReference type="EMBL" id="NBXA01000023">
    <property type="protein sequence ID" value="RFA11447.1"/>
    <property type="molecule type" value="Genomic_DNA"/>
</dbReference>
<dbReference type="InterPro" id="IPR011335">
    <property type="entry name" value="Restrct_endonuc-II-like"/>
</dbReference>
<dbReference type="InterPro" id="IPR011604">
    <property type="entry name" value="PDDEXK-like_dom_sf"/>
</dbReference>
<keyword evidence="1" id="KW-0540">Nuclease</keyword>
<evidence type="ECO:0000256" key="14">
    <source>
        <dbReference type="PROSITE-ProRule" id="PRU00560"/>
    </source>
</evidence>
<evidence type="ECO:0000256" key="2">
    <source>
        <dbReference type="ARBA" id="ARBA00022741"/>
    </source>
</evidence>
<reference evidence="17 18" key="1">
    <citation type="submission" date="2017-04" db="EMBL/GenBank/DDBJ databases">
        <title>Comparative genome analysis of Subtercola boreus.</title>
        <authorList>
            <person name="Cho Y.-J."/>
            <person name="Cho A."/>
            <person name="Kim O.-S."/>
            <person name="Lee J.-I."/>
        </authorList>
    </citation>
    <scope>NUCLEOTIDE SEQUENCE [LARGE SCALE GENOMIC DNA]</scope>
    <source>
        <strain evidence="17 18">P27444</strain>
    </source>
</reference>
<keyword evidence="5 14" id="KW-0347">Helicase</keyword>
<dbReference type="InterPro" id="IPR038726">
    <property type="entry name" value="PDDEXK_AddAB-type"/>
</dbReference>
<dbReference type="Proteomes" id="UP000256709">
    <property type="component" value="Unassembled WGS sequence"/>
</dbReference>
<feature type="domain" description="UvrD-like helicase C-terminal" evidence="16">
    <location>
        <begin position="345"/>
        <end position="661"/>
    </location>
</feature>
<keyword evidence="10" id="KW-0413">Isomerase</keyword>
<dbReference type="InterPro" id="IPR014017">
    <property type="entry name" value="DNA_helicase_UvrD-like_C"/>
</dbReference>
<dbReference type="PROSITE" id="PS51198">
    <property type="entry name" value="UVRD_HELICASE_ATP_BIND"/>
    <property type="match status" value="1"/>
</dbReference>
<organism evidence="17 18">
    <name type="scientific">Subtercola boreus</name>
    <dbReference type="NCBI Taxonomy" id="120213"/>
    <lineage>
        <taxon>Bacteria</taxon>
        <taxon>Bacillati</taxon>
        <taxon>Actinomycetota</taxon>
        <taxon>Actinomycetes</taxon>
        <taxon>Micrococcales</taxon>
        <taxon>Microbacteriaceae</taxon>
        <taxon>Subtercola</taxon>
    </lineage>
</organism>